<feature type="region of interest" description="Disordered" evidence="1">
    <location>
        <begin position="18"/>
        <end position="45"/>
    </location>
</feature>
<keyword evidence="4" id="KW-1185">Reference proteome</keyword>
<feature type="domain" description="Putative zinc-finger" evidence="2">
    <location>
        <begin position="211"/>
        <end position="231"/>
    </location>
</feature>
<dbReference type="OrthoDB" id="1922977at2759"/>
<dbReference type="AlphaFoldDB" id="A0A2I0B624"/>
<dbReference type="SUPFAM" id="SSF48452">
    <property type="entry name" value="TPR-like"/>
    <property type="match status" value="1"/>
</dbReference>
<protein>
    <recommendedName>
        <fullName evidence="2">Putative zinc-finger domain-containing protein</fullName>
    </recommendedName>
</protein>
<evidence type="ECO:0000313" key="3">
    <source>
        <dbReference type="EMBL" id="PKA63247.1"/>
    </source>
</evidence>
<gene>
    <name evidence="3" type="ORF">AXF42_Ash017715</name>
</gene>
<evidence type="ECO:0000313" key="4">
    <source>
        <dbReference type="Proteomes" id="UP000236161"/>
    </source>
</evidence>
<sequence>MYQPFFLSDHFCEPVASTSVRREDNTSNGGVHPIESPNVSTDNEGNDYFSNDRCIESRCRDVNMKIGKEHHLDTYQDYELLEASLRSKLVERLGVRASRKVKDTNKSELCTDKRAVSAGDDAEPSSPISSEVLSVLSSDVHIVFKHANLLFCGCPTVLFNVEESAYVMSKHKFIADRESDTEGVMDIMRSIPTGYNVLCGSSMEIQPFWPLCMYELRGRCNDDECPWQHIKRGMFFTLSIFRHSLAIPIYHIGSYLIKADSHLSHSVLARSICQYRQRGFCASFSLPFSVQRILPPDAPCLQPGNGPVADCHSSNRLYLYNKSQNGKMSCKENIEQGPVDIEQFLEMALDYFEGKFCEPDRKKALSLLARAIEAYPSAVVLWVVYLHIYYRKERVIGKDDMFLLAVQHNKGSYELWLMYINSRMLSNDRLNAYDKALSILCQVKDYDEMTDFSASVLDIFLQMIDFLCMSGQVVQAVSTICELLCPTGFKKSGGSSLPDIRSNLTVPDRCLLWTCCVYFLVYEKLPDAIVKEFELVKDLTLGFDWPPGQVIYERKDLALEFMESAMNEVILLLDGSLEEKHQSYCRSLHVLAVNHLKCVAALEGFLSFSELLEKYLRLYPSCIDFVLLAIRSRRSSMDDFYFQAFERTLNTWLEEYDGGQCLWNQYAEYALSNGRADLTEKLMGRWYEDFFKFRDLHSFLSEKGSINAATRDDTFGILNLCLYLVLQKNMEDARTAIDKALDIASPEDYKHVTKEHAAFVFSSDIESLKHFPITLHRHLSCYLSDHRSSLDLQPLSRRFTRTIKKPRILQMVNNTLGPVSRDTSLLNSVLETCYGPSLLPEKFNDIKFVIDFVDSLMEVFPANYGLALSLCRIISQHFSSLKFWACSLLVNSIFQAVPVAPEYIWLEAANVLSDFEIVDFSLRFHKQALLVYPFSLKLWKSYANIRLNSSHASEIVEAARERGIELNGKLH</sequence>
<name>A0A2I0B624_9ASPA</name>
<dbReference type="Proteomes" id="UP000236161">
    <property type="component" value="Unassembled WGS sequence"/>
</dbReference>
<dbReference type="Pfam" id="PF10650">
    <property type="entry name" value="zf-C3H1"/>
    <property type="match status" value="1"/>
</dbReference>
<evidence type="ECO:0000259" key="2">
    <source>
        <dbReference type="Pfam" id="PF10650"/>
    </source>
</evidence>
<accession>A0A2I0B624</accession>
<dbReference type="InterPro" id="IPR039278">
    <property type="entry name" value="Red1"/>
</dbReference>
<dbReference type="InterPro" id="IPR011990">
    <property type="entry name" value="TPR-like_helical_dom_sf"/>
</dbReference>
<proteinExistence type="predicted"/>
<dbReference type="GO" id="GO:0000178">
    <property type="term" value="C:exosome (RNase complex)"/>
    <property type="evidence" value="ECO:0007669"/>
    <property type="project" value="TreeGrafter"/>
</dbReference>
<dbReference type="InterPro" id="IPR019607">
    <property type="entry name" value="Putative_zinc-finger_domain"/>
</dbReference>
<evidence type="ECO:0000256" key="1">
    <source>
        <dbReference type="SAM" id="MobiDB-lite"/>
    </source>
</evidence>
<dbReference type="GO" id="GO:0005634">
    <property type="term" value="C:nucleus"/>
    <property type="evidence" value="ECO:0007669"/>
    <property type="project" value="TreeGrafter"/>
</dbReference>
<reference evidence="3 4" key="1">
    <citation type="journal article" date="2017" name="Nature">
        <title>The Apostasia genome and the evolution of orchids.</title>
        <authorList>
            <person name="Zhang G.Q."/>
            <person name="Liu K.W."/>
            <person name="Li Z."/>
            <person name="Lohaus R."/>
            <person name="Hsiao Y.Y."/>
            <person name="Niu S.C."/>
            <person name="Wang J.Y."/>
            <person name="Lin Y.C."/>
            <person name="Xu Q."/>
            <person name="Chen L.J."/>
            <person name="Yoshida K."/>
            <person name="Fujiwara S."/>
            <person name="Wang Z.W."/>
            <person name="Zhang Y.Q."/>
            <person name="Mitsuda N."/>
            <person name="Wang M."/>
            <person name="Liu G.H."/>
            <person name="Pecoraro L."/>
            <person name="Huang H.X."/>
            <person name="Xiao X.J."/>
            <person name="Lin M."/>
            <person name="Wu X.Y."/>
            <person name="Wu W.L."/>
            <person name="Chen Y.Y."/>
            <person name="Chang S.B."/>
            <person name="Sakamoto S."/>
            <person name="Ohme-Takagi M."/>
            <person name="Yagi M."/>
            <person name="Zeng S.J."/>
            <person name="Shen C.Y."/>
            <person name="Yeh C.M."/>
            <person name="Luo Y.B."/>
            <person name="Tsai W.C."/>
            <person name="Van de Peer Y."/>
            <person name="Liu Z.J."/>
        </authorList>
    </citation>
    <scope>NUCLEOTIDE SEQUENCE [LARGE SCALE GENOMIC DNA]</scope>
    <source>
        <strain evidence="4">cv. Shenzhen</strain>
        <tissue evidence="3">Stem</tissue>
    </source>
</reference>
<dbReference type="EMBL" id="KZ451909">
    <property type="protein sequence ID" value="PKA63247.1"/>
    <property type="molecule type" value="Genomic_DNA"/>
</dbReference>
<dbReference type="PANTHER" id="PTHR21563">
    <property type="entry name" value="ZINC FINGER C3H1 DOMAIN-CONTAINING PROTEIN"/>
    <property type="match status" value="1"/>
</dbReference>
<organism evidence="3 4">
    <name type="scientific">Apostasia shenzhenica</name>
    <dbReference type="NCBI Taxonomy" id="1088818"/>
    <lineage>
        <taxon>Eukaryota</taxon>
        <taxon>Viridiplantae</taxon>
        <taxon>Streptophyta</taxon>
        <taxon>Embryophyta</taxon>
        <taxon>Tracheophyta</taxon>
        <taxon>Spermatophyta</taxon>
        <taxon>Magnoliopsida</taxon>
        <taxon>Liliopsida</taxon>
        <taxon>Asparagales</taxon>
        <taxon>Orchidaceae</taxon>
        <taxon>Apostasioideae</taxon>
        <taxon>Apostasia</taxon>
    </lineage>
</organism>
<dbReference type="PANTHER" id="PTHR21563:SF3">
    <property type="entry name" value="ZINC FINGER C3H1 DOMAIN-CONTAINING PROTEIN"/>
    <property type="match status" value="1"/>
</dbReference>
<dbReference type="STRING" id="1088818.A0A2I0B624"/>